<sequence>MSEGNVISIETAEEREAFEFMANRQKLRQQDSERQQQIAKMAAIAARSHSTSFTGICARLYDAGCRLPDDGPEAA</sequence>
<dbReference type="EMBL" id="QJSY01000001">
    <property type="protein sequence ID" value="PYE61143.1"/>
    <property type="molecule type" value="Genomic_DNA"/>
</dbReference>
<name>A0ABX5PTD2_9GAMM</name>
<evidence type="ECO:0000313" key="1">
    <source>
        <dbReference type="EMBL" id="PYE61143.1"/>
    </source>
</evidence>
<accession>A0ABX5PTD2</accession>
<evidence type="ECO:0000313" key="2">
    <source>
        <dbReference type="Proteomes" id="UP000247584"/>
    </source>
</evidence>
<dbReference type="RefSeq" id="WP_101054443.1">
    <property type="nucleotide sequence ID" value="NZ_BMXX01000017.1"/>
</dbReference>
<protein>
    <submittedName>
        <fullName evidence="1">Uncharacterized protein</fullName>
    </submittedName>
</protein>
<gene>
    <name evidence="1" type="ORF">C8J23_101185</name>
</gene>
<comment type="caution">
    <text evidence="1">The sequence shown here is derived from an EMBL/GenBank/DDBJ whole genome shotgun (WGS) entry which is preliminary data.</text>
</comment>
<organism evidence="1 2">
    <name type="scientific">Shewanella chilikensis</name>
    <dbReference type="NCBI Taxonomy" id="558541"/>
    <lineage>
        <taxon>Bacteria</taxon>
        <taxon>Pseudomonadati</taxon>
        <taxon>Pseudomonadota</taxon>
        <taxon>Gammaproteobacteria</taxon>
        <taxon>Alteromonadales</taxon>
        <taxon>Shewanellaceae</taxon>
        <taxon>Shewanella</taxon>
    </lineage>
</organism>
<reference evidence="1 2" key="1">
    <citation type="submission" date="2018-06" db="EMBL/GenBank/DDBJ databases">
        <title>Genomic Encyclopedia of Type Strains, Phase III (KMG-III): the genomes of soil and plant-associated and newly described type strains.</title>
        <authorList>
            <person name="Whitman W."/>
        </authorList>
    </citation>
    <scope>NUCLEOTIDE SEQUENCE [LARGE SCALE GENOMIC DNA]</scope>
    <source>
        <strain evidence="1 2">JC5</strain>
    </source>
</reference>
<proteinExistence type="predicted"/>
<keyword evidence="2" id="KW-1185">Reference proteome</keyword>
<dbReference type="Proteomes" id="UP000247584">
    <property type="component" value="Unassembled WGS sequence"/>
</dbReference>